<dbReference type="AlphaFoldDB" id="A0A175VXN6"/>
<evidence type="ECO:0000313" key="4">
    <source>
        <dbReference type="EMBL" id="KXX75995.1"/>
    </source>
</evidence>
<feature type="transmembrane region" description="Helical" evidence="2">
    <location>
        <begin position="125"/>
        <end position="151"/>
    </location>
</feature>
<keyword evidence="5" id="KW-1185">Reference proteome</keyword>
<dbReference type="OrthoDB" id="5327148at2759"/>
<dbReference type="InterPro" id="IPR056019">
    <property type="entry name" value="DUF7598"/>
</dbReference>
<protein>
    <recommendedName>
        <fullName evidence="3">DUF7598 domain-containing protein</fullName>
    </recommendedName>
</protein>
<gene>
    <name evidence="4" type="ORF">MMYC01_206923</name>
</gene>
<dbReference type="VEuPathDB" id="FungiDB:MMYC01_206923"/>
<evidence type="ECO:0000259" key="3">
    <source>
        <dbReference type="Pfam" id="PF24535"/>
    </source>
</evidence>
<dbReference type="EMBL" id="LCTW02000235">
    <property type="protein sequence ID" value="KXX75995.1"/>
    <property type="molecule type" value="Genomic_DNA"/>
</dbReference>
<feature type="region of interest" description="Disordered" evidence="1">
    <location>
        <begin position="252"/>
        <end position="284"/>
    </location>
</feature>
<feature type="domain" description="DUF7598" evidence="3">
    <location>
        <begin position="14"/>
        <end position="150"/>
    </location>
</feature>
<name>A0A175VXN6_9PEZI</name>
<feature type="transmembrane region" description="Helical" evidence="2">
    <location>
        <begin position="54"/>
        <end position="74"/>
    </location>
</feature>
<organism evidence="4 5">
    <name type="scientific">Madurella mycetomatis</name>
    <dbReference type="NCBI Taxonomy" id="100816"/>
    <lineage>
        <taxon>Eukaryota</taxon>
        <taxon>Fungi</taxon>
        <taxon>Dikarya</taxon>
        <taxon>Ascomycota</taxon>
        <taxon>Pezizomycotina</taxon>
        <taxon>Sordariomycetes</taxon>
        <taxon>Sordariomycetidae</taxon>
        <taxon>Sordariales</taxon>
        <taxon>Sordariales incertae sedis</taxon>
        <taxon>Madurella</taxon>
    </lineage>
</organism>
<reference evidence="4 5" key="1">
    <citation type="journal article" date="2016" name="Genome Announc.">
        <title>Genome Sequence of Madurella mycetomatis mm55, Isolated from a Human Mycetoma Case in Sudan.</title>
        <authorList>
            <person name="Smit S."/>
            <person name="Derks M.F."/>
            <person name="Bervoets S."/>
            <person name="Fahal A."/>
            <person name="van Leeuwen W."/>
            <person name="van Belkum A."/>
            <person name="van de Sande W.W."/>
        </authorList>
    </citation>
    <scope>NUCLEOTIDE SEQUENCE [LARGE SCALE GENOMIC DNA]</scope>
    <source>
        <strain evidence="5">mm55</strain>
    </source>
</reference>
<keyword evidence="2" id="KW-1133">Transmembrane helix</keyword>
<evidence type="ECO:0000313" key="5">
    <source>
        <dbReference type="Proteomes" id="UP000078237"/>
    </source>
</evidence>
<accession>A0A175VXN6</accession>
<dbReference type="Proteomes" id="UP000078237">
    <property type="component" value="Unassembled WGS sequence"/>
</dbReference>
<evidence type="ECO:0000256" key="1">
    <source>
        <dbReference type="SAM" id="MobiDB-lite"/>
    </source>
</evidence>
<keyword evidence="2" id="KW-0472">Membrane</keyword>
<comment type="caution">
    <text evidence="4">The sequence shown here is derived from an EMBL/GenBank/DDBJ whole genome shotgun (WGS) entry which is preliminary data.</text>
</comment>
<dbReference type="Pfam" id="PF24535">
    <property type="entry name" value="DUF7598"/>
    <property type="match status" value="1"/>
</dbReference>
<dbReference type="STRING" id="100816.A0A175VXN6"/>
<sequence>MFNFATNPKVMGSGHLALNALRVLTLITLGVMMASSWIMIAFSGINHHFQFFDAATHFFVFAICVVLVLSELNLKFTRNWFEINWPGLSPGHSLVWLGAVLIVIGCQIMGDLVKPAYTIETIGLTFWRVILAAGILSITFGFFNIIASIIYRDSSRGIYARGIRSDGSLAQPTLNSKNFYDGYPATDYSSSHRDNFSQRSYSKEEVEEPSAVKRLTRVFNPRNFRKSRIQISKPIPQDVDVDVDCEPGLSRASPILPDVQRPPTALHPALTGSSRYSEAHLDRF</sequence>
<feature type="transmembrane region" description="Helical" evidence="2">
    <location>
        <begin position="94"/>
        <end position="113"/>
    </location>
</feature>
<proteinExistence type="predicted"/>
<evidence type="ECO:0000256" key="2">
    <source>
        <dbReference type="SAM" id="Phobius"/>
    </source>
</evidence>
<keyword evidence="2" id="KW-0812">Transmembrane</keyword>
<feature type="transmembrane region" description="Helical" evidence="2">
    <location>
        <begin position="20"/>
        <end position="42"/>
    </location>
</feature>